<dbReference type="RefSeq" id="WP_341372518.1">
    <property type="nucleotide sequence ID" value="NZ_JBBUTF010000002.1"/>
</dbReference>
<evidence type="ECO:0000256" key="4">
    <source>
        <dbReference type="ARBA" id="ARBA00022989"/>
    </source>
</evidence>
<feature type="region of interest" description="Disordered" evidence="7">
    <location>
        <begin position="187"/>
        <end position="218"/>
    </location>
</feature>
<evidence type="ECO:0000256" key="6">
    <source>
        <dbReference type="RuleBase" id="RU363076"/>
    </source>
</evidence>
<reference evidence="8 9" key="1">
    <citation type="submission" date="2024-04" db="EMBL/GenBank/DDBJ databases">
        <title>Novel species of the genus Ideonella isolated from streams.</title>
        <authorList>
            <person name="Lu H."/>
        </authorList>
    </citation>
    <scope>NUCLEOTIDE SEQUENCE [LARGE SCALE GENOMIC DNA]</scope>
    <source>
        <strain evidence="8 9">BYS139W</strain>
    </source>
</reference>
<keyword evidence="3 6" id="KW-0812">Transmembrane</keyword>
<dbReference type="PROSITE" id="PS50895">
    <property type="entry name" value="SURF1"/>
    <property type="match status" value="1"/>
</dbReference>
<organism evidence="8 9">
    <name type="scientific">Pseudaquabacterium rugosum</name>
    <dbReference type="NCBI Taxonomy" id="2984194"/>
    <lineage>
        <taxon>Bacteria</taxon>
        <taxon>Pseudomonadati</taxon>
        <taxon>Pseudomonadota</taxon>
        <taxon>Betaproteobacteria</taxon>
        <taxon>Burkholderiales</taxon>
        <taxon>Sphaerotilaceae</taxon>
        <taxon>Pseudaquabacterium</taxon>
    </lineage>
</organism>
<comment type="similarity">
    <text evidence="2 6">Belongs to the SURF1 family.</text>
</comment>
<comment type="caution">
    <text evidence="8">The sequence shown here is derived from an EMBL/GenBank/DDBJ whole genome shotgun (WGS) entry which is preliminary data.</text>
</comment>
<evidence type="ECO:0000256" key="2">
    <source>
        <dbReference type="ARBA" id="ARBA00007165"/>
    </source>
</evidence>
<keyword evidence="6" id="KW-1003">Cell membrane</keyword>
<protein>
    <recommendedName>
        <fullName evidence="6">SURF1-like protein</fullName>
    </recommendedName>
</protein>
<feature type="transmembrane region" description="Helical" evidence="6">
    <location>
        <begin position="245"/>
        <end position="263"/>
    </location>
</feature>
<evidence type="ECO:0000256" key="7">
    <source>
        <dbReference type="SAM" id="MobiDB-lite"/>
    </source>
</evidence>
<sequence length="278" mass="30068">MPVRRSLALITLATLVVCAVTARLGFWQLDRARQKTEAAERLERQGRLPPLVAASLPHDDAALADALARRVTLQGRWLPAHTRWLDNRPHQGQAGFIVVTPLALADGRVLAVQRGWLPRDLRDPNRLPPLHTPDGWRQVEGRLLAWPSVRMELGTAAEAAPGPIRQNLTPDALSRETGLRLQVLTVQQTTEDPPAAAPEPLPAAPSPPAGAEPAAAVAAPSAAAGPVLRRDWPPPAADVGKHHAYAAQWFAFSALTAGLFIWFQLLRPRRPAPDHAPA</sequence>
<dbReference type="Pfam" id="PF02104">
    <property type="entry name" value="SURF1"/>
    <property type="match status" value="1"/>
</dbReference>
<comment type="subcellular location">
    <subcellularLocation>
        <location evidence="6">Cell membrane</location>
        <topology evidence="6">Multi-pass membrane protein</topology>
    </subcellularLocation>
    <subcellularLocation>
        <location evidence="1">Membrane</location>
    </subcellularLocation>
</comment>
<evidence type="ECO:0000256" key="1">
    <source>
        <dbReference type="ARBA" id="ARBA00004370"/>
    </source>
</evidence>
<feature type="compositionally biased region" description="Pro residues" evidence="7">
    <location>
        <begin position="195"/>
        <end position="210"/>
    </location>
</feature>
<gene>
    <name evidence="8" type="ORF">AACH11_02025</name>
</gene>
<dbReference type="CDD" id="cd06662">
    <property type="entry name" value="SURF1"/>
    <property type="match status" value="1"/>
</dbReference>
<keyword evidence="4 6" id="KW-1133">Transmembrane helix</keyword>
<keyword evidence="9" id="KW-1185">Reference proteome</keyword>
<proteinExistence type="inferred from homology"/>
<keyword evidence="5 6" id="KW-0472">Membrane</keyword>
<comment type="caution">
    <text evidence="6">Lacks conserved residue(s) required for the propagation of feature annotation.</text>
</comment>
<dbReference type="PANTHER" id="PTHR23427:SF2">
    <property type="entry name" value="SURFEIT LOCUS PROTEIN 1"/>
    <property type="match status" value="1"/>
</dbReference>
<evidence type="ECO:0000313" key="9">
    <source>
        <dbReference type="Proteomes" id="UP001368500"/>
    </source>
</evidence>
<dbReference type="PANTHER" id="PTHR23427">
    <property type="entry name" value="SURFEIT LOCUS PROTEIN"/>
    <property type="match status" value="1"/>
</dbReference>
<evidence type="ECO:0000313" key="8">
    <source>
        <dbReference type="EMBL" id="MEK8024745.1"/>
    </source>
</evidence>
<dbReference type="EMBL" id="JBBUTF010000002">
    <property type="protein sequence ID" value="MEK8024745.1"/>
    <property type="molecule type" value="Genomic_DNA"/>
</dbReference>
<evidence type="ECO:0000256" key="3">
    <source>
        <dbReference type="ARBA" id="ARBA00022692"/>
    </source>
</evidence>
<dbReference type="InterPro" id="IPR045214">
    <property type="entry name" value="Surf1/Surf4"/>
</dbReference>
<name>A0ABU9B4F0_9BURK</name>
<dbReference type="Proteomes" id="UP001368500">
    <property type="component" value="Unassembled WGS sequence"/>
</dbReference>
<accession>A0ABU9B4F0</accession>
<evidence type="ECO:0000256" key="5">
    <source>
        <dbReference type="ARBA" id="ARBA00023136"/>
    </source>
</evidence>
<dbReference type="InterPro" id="IPR002994">
    <property type="entry name" value="Surf1/Shy1"/>
</dbReference>